<feature type="transmembrane region" description="Helical" evidence="20">
    <location>
        <begin position="416"/>
        <end position="441"/>
    </location>
</feature>
<dbReference type="PROSITE" id="PS00077">
    <property type="entry name" value="COX1_CUB"/>
    <property type="match status" value="1"/>
</dbReference>
<feature type="transmembrane region" description="Helical" evidence="20">
    <location>
        <begin position="153"/>
        <end position="179"/>
    </location>
</feature>
<comment type="catalytic activity">
    <reaction evidence="18 20">
        <text>4 Fe(II)-[cytochrome c] + O2 + 8 H(+)(in) = 4 Fe(III)-[cytochrome c] + 2 H2O + 4 H(+)(out)</text>
        <dbReference type="Rhea" id="RHEA:11436"/>
        <dbReference type="Rhea" id="RHEA-COMP:10350"/>
        <dbReference type="Rhea" id="RHEA-COMP:14399"/>
        <dbReference type="ChEBI" id="CHEBI:15377"/>
        <dbReference type="ChEBI" id="CHEBI:15378"/>
        <dbReference type="ChEBI" id="CHEBI:15379"/>
        <dbReference type="ChEBI" id="CHEBI:29033"/>
        <dbReference type="ChEBI" id="CHEBI:29034"/>
        <dbReference type="EC" id="7.1.1.9"/>
    </reaction>
</comment>
<dbReference type="GO" id="GO:0005886">
    <property type="term" value="C:plasma membrane"/>
    <property type="evidence" value="ECO:0007669"/>
    <property type="project" value="UniProtKB-SubCell"/>
</dbReference>
<evidence type="ECO:0000256" key="4">
    <source>
        <dbReference type="ARBA" id="ARBA00012949"/>
    </source>
</evidence>
<evidence type="ECO:0000256" key="1">
    <source>
        <dbReference type="ARBA" id="ARBA00004651"/>
    </source>
</evidence>
<feature type="transmembrane region" description="Helical" evidence="20">
    <location>
        <begin position="461"/>
        <end position="483"/>
    </location>
</feature>
<evidence type="ECO:0000256" key="6">
    <source>
        <dbReference type="ARBA" id="ARBA00022448"/>
    </source>
</evidence>
<evidence type="ECO:0000256" key="11">
    <source>
        <dbReference type="ARBA" id="ARBA00022723"/>
    </source>
</evidence>
<evidence type="ECO:0000256" key="16">
    <source>
        <dbReference type="ARBA" id="ARBA00023008"/>
    </source>
</evidence>
<keyword evidence="17 20" id="KW-0472">Membrane</keyword>
<evidence type="ECO:0000259" key="21">
    <source>
        <dbReference type="PROSITE" id="PS50855"/>
    </source>
</evidence>
<dbReference type="AlphaFoldDB" id="A0A2N5LZP5"/>
<keyword evidence="15 20" id="KW-0408">Iron</keyword>
<feature type="transmembrane region" description="Helical" evidence="20">
    <location>
        <begin position="307"/>
        <end position="332"/>
    </location>
</feature>
<name>A0A2N5LZP5_9BACI</name>
<evidence type="ECO:0000256" key="20">
    <source>
        <dbReference type="RuleBase" id="RU363061"/>
    </source>
</evidence>
<accession>A0A2N5LZP5</accession>
<dbReference type="PROSITE" id="PS50855">
    <property type="entry name" value="COX1"/>
    <property type="match status" value="1"/>
</dbReference>
<comment type="subcellular location">
    <subcellularLocation>
        <location evidence="1 20">Cell membrane</location>
        <topology evidence="1 20">Multi-pass membrane protein</topology>
    </subcellularLocation>
</comment>
<keyword evidence="12" id="KW-1278">Translocase</keyword>
<dbReference type="PANTHER" id="PTHR10422">
    <property type="entry name" value="CYTOCHROME C OXIDASE SUBUNIT 1"/>
    <property type="match status" value="1"/>
</dbReference>
<comment type="caution">
    <text evidence="22">The sequence shown here is derived from an EMBL/GenBank/DDBJ whole genome shotgun (WGS) entry which is preliminary data.</text>
</comment>
<dbReference type="GO" id="GO:0020037">
    <property type="term" value="F:heme binding"/>
    <property type="evidence" value="ECO:0007669"/>
    <property type="project" value="InterPro"/>
</dbReference>
<comment type="function">
    <text evidence="20">Cytochrome c oxidase is the component of the respiratory chain that catalyzes the reduction of oxygen to water. Subunits 1-3 form the functional core of the enzyme complex. CO I is the catalytic subunit of the enzyme. Electrons originating in cytochrome c are transferred via the copper A center of subunit 2 and heme A of subunit 1 to the bimetallic center formed by heme A3 and copper B.</text>
</comment>
<feature type="transmembrane region" description="Helical" evidence="20">
    <location>
        <begin position="344"/>
        <end position="364"/>
    </location>
</feature>
<dbReference type="UniPathway" id="UPA00705"/>
<dbReference type="InterPro" id="IPR023615">
    <property type="entry name" value="Cyt_c_Oxase_su1_BS"/>
</dbReference>
<dbReference type="InterPro" id="IPR014241">
    <property type="entry name" value="Cyt_c_oxidase_su1_bac"/>
</dbReference>
<evidence type="ECO:0000256" key="2">
    <source>
        <dbReference type="ARBA" id="ARBA00004673"/>
    </source>
</evidence>
<evidence type="ECO:0000256" key="17">
    <source>
        <dbReference type="ARBA" id="ARBA00023136"/>
    </source>
</evidence>
<keyword evidence="10 19" id="KW-0812">Transmembrane</keyword>
<dbReference type="GO" id="GO:0015990">
    <property type="term" value="P:electron transport coupled proton transport"/>
    <property type="evidence" value="ECO:0007669"/>
    <property type="project" value="InterPro"/>
</dbReference>
<dbReference type="Proteomes" id="UP000234748">
    <property type="component" value="Unassembled WGS sequence"/>
</dbReference>
<dbReference type="InterPro" id="IPR036927">
    <property type="entry name" value="Cyt_c_oxase-like_su1_sf"/>
</dbReference>
<evidence type="ECO:0000256" key="10">
    <source>
        <dbReference type="ARBA" id="ARBA00022692"/>
    </source>
</evidence>
<evidence type="ECO:0000256" key="3">
    <source>
        <dbReference type="ARBA" id="ARBA00009578"/>
    </source>
</evidence>
<evidence type="ECO:0000313" key="22">
    <source>
        <dbReference type="EMBL" id="PLT27580.1"/>
    </source>
</evidence>
<evidence type="ECO:0000256" key="19">
    <source>
        <dbReference type="RuleBase" id="RU000370"/>
    </source>
</evidence>
<feature type="transmembrane region" description="Helical" evidence="20">
    <location>
        <begin position="242"/>
        <end position="262"/>
    </location>
</feature>
<organism evidence="22 23">
    <name type="scientific">Peribacillus deserti</name>
    <dbReference type="NCBI Taxonomy" id="673318"/>
    <lineage>
        <taxon>Bacteria</taxon>
        <taxon>Bacillati</taxon>
        <taxon>Bacillota</taxon>
        <taxon>Bacilli</taxon>
        <taxon>Bacillales</taxon>
        <taxon>Bacillaceae</taxon>
        <taxon>Peribacillus</taxon>
    </lineage>
</organism>
<protein>
    <recommendedName>
        <fullName evidence="5 20">Cytochrome c oxidase subunit 1</fullName>
        <ecNumber evidence="4 20">7.1.1.9</ecNumber>
    </recommendedName>
</protein>
<sequence length="622" mass="69048">MSTYAHKKGFGATIWDYLTTVDHKKIGILYLMAGGFFFLVGGLEALFIRVQLAVPNNDFVSAGLYNEILTMHGTTMIFLAAMPLIFAFMNAAVPLQIGARDVAFPFLNSLGFWLFFFGGVFLNCSWFLGGAPDAGWTSYASLTMEAHTHGVDFYILGLQISGIGTLIGGINFLVTIVNMRAPGMTYMRMPLFTWSSFVTSALILFAFPALTVGLFLLMFDRLFGANFFDVAAGGNTIIWEHLFWIFGHPEVYILILPAFGIFSEIFATFSRKRLFGYSSMVFATVLIGFLGFMVWAHHMFTVGMGPIANAIFAVATMAIAVPTGIKIFNWLFTMWGGNIKFTTPMLYAVAFIPSFVAGGVTGIMNAVAAADYQYHDSYFVVAHFHYVIVGGVVLALLAGTHYYWPKMFGTLLNETLGKITFWLFLIGFHLTFFIQHFLGLMGMPRRVFTYLPNQGWETGNLISSIGAFFMGIAVIILLINVVMTQVKNVRVGNDPWGDGRSLEWAIPSPPPFYNFKQLPLVRGLDPFWIEKMEGKTEMTPAEPLGDIHMPNPSFLPVTISFGLFVAAFGALYHVDGKDWALPVLFVGMGITLISMLLRSVKDDHGFHIHKEDFENEDKGGRA</sequence>
<dbReference type="GO" id="GO:0046872">
    <property type="term" value="F:metal ion binding"/>
    <property type="evidence" value="ECO:0007669"/>
    <property type="project" value="UniProtKB-KW"/>
</dbReference>
<evidence type="ECO:0000256" key="7">
    <source>
        <dbReference type="ARBA" id="ARBA00022475"/>
    </source>
</evidence>
<comment type="similarity">
    <text evidence="3 19">Belongs to the heme-copper respiratory oxidase family.</text>
</comment>
<dbReference type="Pfam" id="PF00115">
    <property type="entry name" value="COX1"/>
    <property type="match status" value="1"/>
</dbReference>
<evidence type="ECO:0000256" key="15">
    <source>
        <dbReference type="ARBA" id="ARBA00023004"/>
    </source>
</evidence>
<evidence type="ECO:0000256" key="18">
    <source>
        <dbReference type="ARBA" id="ARBA00047816"/>
    </source>
</evidence>
<dbReference type="GO" id="GO:0004129">
    <property type="term" value="F:cytochrome-c oxidase activity"/>
    <property type="evidence" value="ECO:0007669"/>
    <property type="project" value="UniProtKB-EC"/>
</dbReference>
<keyword evidence="14 20" id="KW-1133">Transmembrane helix</keyword>
<feature type="transmembrane region" description="Helical" evidence="20">
    <location>
        <begin position="554"/>
        <end position="573"/>
    </location>
</feature>
<keyword evidence="13 19" id="KW-0249">Electron transport</keyword>
<feature type="transmembrane region" description="Helical" evidence="20">
    <location>
        <begin position="68"/>
        <end position="89"/>
    </location>
</feature>
<evidence type="ECO:0000313" key="23">
    <source>
        <dbReference type="Proteomes" id="UP000234748"/>
    </source>
</evidence>
<proteinExistence type="inferred from homology"/>
<keyword evidence="16 20" id="KW-0186">Copper</keyword>
<evidence type="ECO:0000256" key="12">
    <source>
        <dbReference type="ARBA" id="ARBA00022967"/>
    </source>
</evidence>
<dbReference type="OrthoDB" id="9759913at2"/>
<keyword evidence="11 20" id="KW-0479">Metal-binding</keyword>
<evidence type="ECO:0000256" key="5">
    <source>
        <dbReference type="ARBA" id="ARBA00015947"/>
    </source>
</evidence>
<dbReference type="EMBL" id="PGUY01000092">
    <property type="protein sequence ID" value="PLT27580.1"/>
    <property type="molecule type" value="Genomic_DNA"/>
</dbReference>
<feature type="transmembrane region" description="Helical" evidence="20">
    <location>
        <begin position="579"/>
        <end position="597"/>
    </location>
</feature>
<dbReference type="NCBIfam" id="TIGR02891">
    <property type="entry name" value="CtaD_CoxA"/>
    <property type="match status" value="1"/>
</dbReference>
<dbReference type="Gene3D" id="1.20.210.10">
    <property type="entry name" value="Cytochrome c oxidase-like, subunit I domain"/>
    <property type="match status" value="1"/>
</dbReference>
<dbReference type="RefSeq" id="WP_101645763.1">
    <property type="nucleotide sequence ID" value="NZ_PGUY01000092.1"/>
</dbReference>
<dbReference type="InterPro" id="IPR023616">
    <property type="entry name" value="Cyt_c_oxase-like_su1_dom"/>
</dbReference>
<keyword evidence="9 19" id="KW-0679">Respiratory chain</keyword>
<dbReference type="CDD" id="cd01662">
    <property type="entry name" value="Ubiquinol_Oxidase_I"/>
    <property type="match status" value="1"/>
</dbReference>
<dbReference type="GO" id="GO:0022904">
    <property type="term" value="P:respiratory electron transport chain"/>
    <property type="evidence" value="ECO:0007669"/>
    <property type="project" value="TreeGrafter"/>
</dbReference>
<dbReference type="InterPro" id="IPR000883">
    <property type="entry name" value="Cyt_C_Oxase_1"/>
</dbReference>
<dbReference type="FunFam" id="1.20.210.10:FF:000006">
    <property type="entry name" value="Cytochrome c oxidase subunit 1"/>
    <property type="match status" value="1"/>
</dbReference>
<feature type="transmembrane region" description="Helical" evidence="20">
    <location>
        <begin position="110"/>
        <end position="129"/>
    </location>
</feature>
<dbReference type="SUPFAM" id="SSF81442">
    <property type="entry name" value="Cytochrome c oxidase subunit I-like"/>
    <property type="match status" value="1"/>
</dbReference>
<evidence type="ECO:0000256" key="14">
    <source>
        <dbReference type="ARBA" id="ARBA00022989"/>
    </source>
</evidence>
<keyword evidence="6 19" id="KW-0813">Transport</keyword>
<keyword evidence="23" id="KW-1185">Reference proteome</keyword>
<dbReference type="Gene3D" id="1.10.287.70">
    <property type="match status" value="1"/>
</dbReference>
<keyword evidence="7 20" id="KW-1003">Cell membrane</keyword>
<evidence type="ECO:0000256" key="13">
    <source>
        <dbReference type="ARBA" id="ARBA00022982"/>
    </source>
</evidence>
<keyword evidence="8 19" id="KW-0349">Heme</keyword>
<reference evidence="22 23" key="1">
    <citation type="submission" date="2017-11" db="EMBL/GenBank/DDBJ databases">
        <title>Comparitive Functional Genomics of Dry Heat Resistant strains isolated from the Viking Spacecraft.</title>
        <authorList>
            <person name="Seuylemezian A."/>
            <person name="Cooper K."/>
            <person name="Vaishampayan P."/>
        </authorList>
    </citation>
    <scope>NUCLEOTIDE SEQUENCE [LARGE SCALE GENOMIC DNA]</scope>
    <source>
        <strain evidence="22 23">V1-29</strain>
    </source>
</reference>
<comment type="pathway">
    <text evidence="2 20">Energy metabolism; oxidative phosphorylation.</text>
</comment>
<feature type="transmembrane region" description="Helical" evidence="20">
    <location>
        <begin position="384"/>
        <end position="404"/>
    </location>
</feature>
<dbReference type="EC" id="7.1.1.9" evidence="4 20"/>
<feature type="transmembrane region" description="Helical" evidence="20">
    <location>
        <begin position="28"/>
        <end position="48"/>
    </location>
</feature>
<feature type="domain" description="Cytochrome oxidase subunit I profile" evidence="21">
    <location>
        <begin position="9"/>
        <end position="522"/>
    </location>
</feature>
<evidence type="ECO:0000256" key="8">
    <source>
        <dbReference type="ARBA" id="ARBA00022617"/>
    </source>
</evidence>
<dbReference type="PRINTS" id="PR01165">
    <property type="entry name" value="CYCOXIDASEI"/>
</dbReference>
<evidence type="ECO:0000256" key="9">
    <source>
        <dbReference type="ARBA" id="ARBA00022660"/>
    </source>
</evidence>
<dbReference type="PANTHER" id="PTHR10422:SF44">
    <property type="entry name" value="CYTOCHROME C OXIDASE SUBUNIT 1"/>
    <property type="match status" value="1"/>
</dbReference>
<feature type="transmembrane region" description="Helical" evidence="20">
    <location>
        <begin position="274"/>
        <end position="295"/>
    </location>
</feature>
<dbReference type="GO" id="GO:0006119">
    <property type="term" value="P:oxidative phosphorylation"/>
    <property type="evidence" value="ECO:0007669"/>
    <property type="project" value="UniProtKB-UniPathway"/>
</dbReference>
<feature type="transmembrane region" description="Helical" evidence="20">
    <location>
        <begin position="191"/>
        <end position="219"/>
    </location>
</feature>
<gene>
    <name evidence="22" type="primary">ctaD</name>
    <name evidence="22" type="ORF">CUU66_23180</name>
</gene>